<reference evidence="2" key="1">
    <citation type="submission" date="2016-11" db="EMBL/GenBank/DDBJ databases">
        <title>The genome of Nicotiana attenuata.</title>
        <authorList>
            <person name="Xu S."/>
            <person name="Brockmoeller T."/>
            <person name="Gaquerel E."/>
            <person name="Navarro A."/>
            <person name="Kuhl H."/>
            <person name="Gase K."/>
            <person name="Ling Z."/>
            <person name="Zhou W."/>
            <person name="Kreitzer C."/>
            <person name="Stanke M."/>
            <person name="Tang H."/>
            <person name="Lyons E."/>
            <person name="Pandey P."/>
            <person name="Pandey S.P."/>
            <person name="Timmermann B."/>
            <person name="Baldwin I.T."/>
        </authorList>
    </citation>
    <scope>NUCLEOTIDE SEQUENCE [LARGE SCALE GENOMIC DNA]</scope>
    <source>
        <strain evidence="2">UT</strain>
    </source>
</reference>
<keyword evidence="1" id="KW-0472">Membrane</keyword>
<dbReference type="Gramene" id="OIT05679">
    <property type="protein sequence ID" value="OIT05679"/>
    <property type="gene ID" value="A4A49_08329"/>
</dbReference>
<accession>A0A1J6J757</accession>
<dbReference type="Proteomes" id="UP000187609">
    <property type="component" value="Unassembled WGS sequence"/>
</dbReference>
<evidence type="ECO:0000313" key="2">
    <source>
        <dbReference type="EMBL" id="OIT05679.1"/>
    </source>
</evidence>
<feature type="transmembrane region" description="Helical" evidence="1">
    <location>
        <begin position="57"/>
        <end position="79"/>
    </location>
</feature>
<keyword evidence="1" id="KW-0812">Transmembrane</keyword>
<dbReference type="EMBL" id="MJEQ01037184">
    <property type="protein sequence ID" value="OIT05679.1"/>
    <property type="molecule type" value="Genomic_DNA"/>
</dbReference>
<keyword evidence="3" id="KW-1185">Reference proteome</keyword>
<name>A0A1J6J757_NICAT</name>
<sequence length="90" mass="9840">MVEGCCDLLAKEEGDAPFIFFSNFSPFLSPISFVLNGLSLLVLFLERKMGSGRNLVLPLPCVCVCVFGCWNFSGLKVAVDGVFLFLKSQP</sequence>
<feature type="transmembrane region" description="Helical" evidence="1">
    <location>
        <begin position="27"/>
        <end position="45"/>
    </location>
</feature>
<keyword evidence="1" id="KW-1133">Transmembrane helix</keyword>
<dbReference type="AlphaFoldDB" id="A0A1J6J757"/>
<evidence type="ECO:0000256" key="1">
    <source>
        <dbReference type="SAM" id="Phobius"/>
    </source>
</evidence>
<evidence type="ECO:0000313" key="3">
    <source>
        <dbReference type="Proteomes" id="UP000187609"/>
    </source>
</evidence>
<gene>
    <name evidence="2" type="ORF">A4A49_08329</name>
</gene>
<proteinExistence type="predicted"/>
<protein>
    <submittedName>
        <fullName evidence="2">Uncharacterized protein</fullName>
    </submittedName>
</protein>
<organism evidence="2 3">
    <name type="scientific">Nicotiana attenuata</name>
    <name type="common">Coyote tobacco</name>
    <dbReference type="NCBI Taxonomy" id="49451"/>
    <lineage>
        <taxon>Eukaryota</taxon>
        <taxon>Viridiplantae</taxon>
        <taxon>Streptophyta</taxon>
        <taxon>Embryophyta</taxon>
        <taxon>Tracheophyta</taxon>
        <taxon>Spermatophyta</taxon>
        <taxon>Magnoliopsida</taxon>
        <taxon>eudicotyledons</taxon>
        <taxon>Gunneridae</taxon>
        <taxon>Pentapetalae</taxon>
        <taxon>asterids</taxon>
        <taxon>lamiids</taxon>
        <taxon>Solanales</taxon>
        <taxon>Solanaceae</taxon>
        <taxon>Nicotianoideae</taxon>
        <taxon>Nicotianeae</taxon>
        <taxon>Nicotiana</taxon>
    </lineage>
</organism>
<comment type="caution">
    <text evidence="2">The sequence shown here is derived from an EMBL/GenBank/DDBJ whole genome shotgun (WGS) entry which is preliminary data.</text>
</comment>